<dbReference type="Gene3D" id="3.30.70.270">
    <property type="match status" value="2"/>
</dbReference>
<keyword evidence="8" id="KW-0863">Zinc-finger</keyword>
<dbReference type="PANTHER" id="PTHR35046">
    <property type="entry name" value="ZINC KNUCKLE (CCHC-TYPE) FAMILY PROTEIN"/>
    <property type="match status" value="1"/>
</dbReference>
<keyword evidence="6" id="KW-0378">Hydrolase</keyword>
<feature type="domain" description="Integrase catalytic" evidence="12">
    <location>
        <begin position="1197"/>
        <end position="1362"/>
    </location>
</feature>
<keyword evidence="4" id="KW-0540">Nuclease</keyword>
<evidence type="ECO:0000256" key="5">
    <source>
        <dbReference type="ARBA" id="ARBA00022759"/>
    </source>
</evidence>
<dbReference type="PROSITE" id="PS50994">
    <property type="entry name" value="INTEGRASE"/>
    <property type="match status" value="1"/>
</dbReference>
<keyword evidence="3" id="KW-0548">Nucleotidyltransferase</keyword>
<evidence type="ECO:0000256" key="3">
    <source>
        <dbReference type="ARBA" id="ARBA00022695"/>
    </source>
</evidence>
<keyword evidence="7" id="KW-0695">RNA-directed DNA polymerase</keyword>
<dbReference type="InterPro" id="IPR043128">
    <property type="entry name" value="Rev_trsase/Diguanyl_cyclase"/>
</dbReference>
<dbReference type="Proteomes" id="UP000829196">
    <property type="component" value="Unassembled WGS sequence"/>
</dbReference>
<dbReference type="GO" id="GO:0003676">
    <property type="term" value="F:nucleic acid binding"/>
    <property type="evidence" value="ECO:0007669"/>
    <property type="project" value="InterPro"/>
</dbReference>
<dbReference type="InterPro" id="IPR036875">
    <property type="entry name" value="Znf_CCHC_sf"/>
</dbReference>
<dbReference type="Gene3D" id="3.30.420.10">
    <property type="entry name" value="Ribonuclease H-like superfamily/Ribonuclease H"/>
    <property type="match status" value="2"/>
</dbReference>
<dbReference type="InterPro" id="IPR000477">
    <property type="entry name" value="RT_dom"/>
</dbReference>
<evidence type="ECO:0000256" key="2">
    <source>
        <dbReference type="ARBA" id="ARBA00022679"/>
    </source>
</evidence>
<dbReference type="GO" id="GO:0015074">
    <property type="term" value="P:DNA integration"/>
    <property type="evidence" value="ECO:0007669"/>
    <property type="project" value="InterPro"/>
</dbReference>
<accession>A0A8T3ANX7</accession>
<dbReference type="InterPro" id="IPR056924">
    <property type="entry name" value="SH3_Tf2-1"/>
</dbReference>
<dbReference type="InterPro" id="IPR005162">
    <property type="entry name" value="Retrotrans_gag_dom"/>
</dbReference>
<dbReference type="CDD" id="cd09274">
    <property type="entry name" value="RNase_HI_RT_Ty3"/>
    <property type="match status" value="1"/>
</dbReference>
<evidence type="ECO:0000256" key="6">
    <source>
        <dbReference type="ARBA" id="ARBA00022801"/>
    </source>
</evidence>
<evidence type="ECO:0000259" key="12">
    <source>
        <dbReference type="PROSITE" id="PS50994"/>
    </source>
</evidence>
<feature type="domain" description="Reverse transcriptase" evidence="11">
    <location>
        <begin position="686"/>
        <end position="865"/>
    </location>
</feature>
<feature type="region of interest" description="Disordered" evidence="9">
    <location>
        <begin position="400"/>
        <end position="421"/>
    </location>
</feature>
<keyword evidence="8" id="KW-0862">Zinc</keyword>
<feature type="compositionally biased region" description="Polar residues" evidence="9">
    <location>
        <begin position="343"/>
        <end position="358"/>
    </location>
</feature>
<dbReference type="Pfam" id="PF00078">
    <property type="entry name" value="RVT_1"/>
    <property type="match status" value="1"/>
</dbReference>
<evidence type="ECO:0000259" key="10">
    <source>
        <dbReference type="PROSITE" id="PS50158"/>
    </source>
</evidence>
<dbReference type="PROSITE" id="PS50878">
    <property type="entry name" value="RT_POL"/>
    <property type="match status" value="1"/>
</dbReference>
<dbReference type="Pfam" id="PF24626">
    <property type="entry name" value="SH3_Tf2-1"/>
    <property type="match status" value="1"/>
</dbReference>
<feature type="compositionally biased region" description="Acidic residues" evidence="9">
    <location>
        <begin position="92"/>
        <end position="101"/>
    </location>
</feature>
<dbReference type="Pfam" id="PF17917">
    <property type="entry name" value="RT_RNaseH"/>
    <property type="match status" value="1"/>
</dbReference>
<evidence type="ECO:0000256" key="7">
    <source>
        <dbReference type="ARBA" id="ARBA00022918"/>
    </source>
</evidence>
<feature type="region of interest" description="Disordered" evidence="9">
    <location>
        <begin position="320"/>
        <end position="364"/>
    </location>
</feature>
<evidence type="ECO:0000256" key="8">
    <source>
        <dbReference type="PROSITE-ProRule" id="PRU00047"/>
    </source>
</evidence>
<dbReference type="InterPro" id="IPR001878">
    <property type="entry name" value="Znf_CCHC"/>
</dbReference>
<dbReference type="SUPFAM" id="SSF57756">
    <property type="entry name" value="Retrovirus zinc finger-like domains"/>
    <property type="match status" value="1"/>
</dbReference>
<dbReference type="Gene3D" id="3.10.10.10">
    <property type="entry name" value="HIV Type 1 Reverse Transcriptase, subunit A, domain 1"/>
    <property type="match status" value="1"/>
</dbReference>
<keyword evidence="8" id="KW-0479">Metal-binding</keyword>
<dbReference type="Pfam" id="PF03732">
    <property type="entry name" value="Retrotrans_gag"/>
    <property type="match status" value="1"/>
</dbReference>
<dbReference type="GO" id="GO:0016787">
    <property type="term" value="F:hydrolase activity"/>
    <property type="evidence" value="ECO:0007669"/>
    <property type="project" value="UniProtKB-KW"/>
</dbReference>
<evidence type="ECO:0000313" key="14">
    <source>
        <dbReference type="Proteomes" id="UP000829196"/>
    </source>
</evidence>
<protein>
    <recommendedName>
        <fullName evidence="1">RNA-directed DNA polymerase</fullName>
        <ecNumber evidence="1">2.7.7.49</ecNumber>
    </recommendedName>
</protein>
<dbReference type="GO" id="GO:0008270">
    <property type="term" value="F:zinc ion binding"/>
    <property type="evidence" value="ECO:0007669"/>
    <property type="project" value="UniProtKB-KW"/>
</dbReference>
<dbReference type="PROSITE" id="PS50158">
    <property type="entry name" value="ZF_CCHC"/>
    <property type="match status" value="1"/>
</dbReference>
<dbReference type="FunFam" id="3.30.70.270:FF:000026">
    <property type="entry name" value="Transposon Ty3-G Gag-Pol polyprotein"/>
    <property type="match status" value="1"/>
</dbReference>
<evidence type="ECO:0000259" key="11">
    <source>
        <dbReference type="PROSITE" id="PS50878"/>
    </source>
</evidence>
<dbReference type="PANTHER" id="PTHR35046:SF26">
    <property type="entry name" value="RNA-DIRECTED DNA POLYMERASE"/>
    <property type="match status" value="1"/>
</dbReference>
<name>A0A8T3ANX7_DENNO</name>
<dbReference type="FunFam" id="1.10.340.70:FF:000001">
    <property type="entry name" value="Retrovirus-related Pol polyprotein from transposon gypsy-like Protein"/>
    <property type="match status" value="1"/>
</dbReference>
<dbReference type="InterPro" id="IPR012337">
    <property type="entry name" value="RNaseH-like_sf"/>
</dbReference>
<keyword evidence="5" id="KW-0255">Endonuclease</keyword>
<sequence>MAEGSKRLATGEDRSLEALWMEHANLARTTEALSADVNRFFGEMRRELRLIQARLDRNQTARMLPPATTPATRRGFVADRERLPNSLAPEVSEFEEDEEFEPSNNVEVSDSEEDPGTVRRRRPRPRDKTHSEFRVKLDIPFFDGKLHIEDYLDWERAVETFFEYMEIEPEKQVKYVACKLKGGASAWWQQVIQSRRREGKGIVRNWLRMKQLLRGHFLPIDYEQMLYVQYQHCSQGSRTVNDYTEEFYRLGARNNLNETANQIVARYIGGLKDTIQDKLELNTIWSLSQAVNYALKAEMQMSRHSSNRSYRRNLEQLMEGNKQQHHGAASGVQPMPSAAAIQPPNTGQRTADNRNYQRNKAPVKENPYIKPANIKCFRCFQQGHKSNECPTRPQLQMLEAEDEEGDDSAVGGQDEDPEDVAGDEGEAVVCVLQRLLLAPRQPTESQRNALFKTKCTIKGKVCDMLIDSGCTENVISRAVVQALQLKTSKNPNPYKISWVKRGVELAVTDMCKVAFSIGRHYASEVLCDVVEMDVCHLILGRPWQFDVGAIYDCRANTYSFDWKGKKLSLLPRMNEQPATNTTKTALFAVSGTALVNAWRESMCIMALIVAEQNHTNQEEPMCAEIKSLLQQFPNICPTELPSELPPMRAIQHQIELTPGATLPNMPHYKMSPKEHQILQQIVDELLEKQLIQPSLSPCAVPALLVPKKDGSWRMCMDSRSINKITVKFRFPMPRMEDMLDKLSGANIFSKLDLRSGYHQICIRPGDEWKTAFKTRQGLYEWKVIPFGLCNAPATFMRLMNEVLKPYLNKCCVVYFDDILVFSTSREEHRQHLMSIFTVLRQNKLFLNLSKCEIATKQVSFLGFIISAGGVSMDPRKITAIKEWPIPRSLLDIRSFHGLVNFYRRFIKGFSIIMAPITDILKQSQFTWSEEQQRSFEAIKAALSTTPVLVLPDFDKPFTVDTDASTVGVGAVLSQDNKPVEFFSEKLCPSRQKWTVYEQELYAVIRALKQWEHYLLHQDFVLCSDHKALQYINTQKNINRMHARWIIFLQKFTFVLKHKSGTQNHVADALSRRAALITQLQTELTGLECLKELYPTDDYFQNFWHKCLQQQPLADYSIRHGYLFKGNLLCIPDRSWRQRIIKETHAGGLAAHLGRDSTISQLQRQFFWPHLRRDVTKFVERCSVCQSYKGGGQNTGLYQPLPVPDSIWEDLSLDFVLGLPRSSRGNDSIMVVVDRFSKMAHFIACKKTFDALNIARLFFKEIVRLHGIPRSLTSDRDVKFISHFWRELWKRLNTQIQLSSSYHPQTDGQTEVVNRSLGNLLRCIVQDHPKMWDDLLGQAEFAFNSMTNRSTGMCPFSIVYTKMPNTILDIAVIPKCKSKAASVLADQYTNFLTDVRMKLQASNGKYKLDADSHRREKLFNPGDLVLVRLRKERLPAGEYSKLGKRKWGPFPISKKINDNAYVVDLPEEFNTSHTFNVADIYAYLPPDDSSTHMESANTGNSLSGGE</sequence>
<gene>
    <name evidence="13" type="ORF">KFK09_020986</name>
</gene>
<dbReference type="EC" id="2.7.7.49" evidence="1"/>
<dbReference type="GO" id="GO:0004519">
    <property type="term" value="F:endonuclease activity"/>
    <property type="evidence" value="ECO:0007669"/>
    <property type="project" value="UniProtKB-KW"/>
</dbReference>
<dbReference type="SMR" id="A0A8T3ANX7"/>
<dbReference type="InterPro" id="IPR001584">
    <property type="entry name" value="Integrase_cat-core"/>
</dbReference>
<dbReference type="InterPro" id="IPR041373">
    <property type="entry name" value="RT_RNaseH"/>
</dbReference>
<dbReference type="Pfam" id="PF13975">
    <property type="entry name" value="gag-asp_proteas"/>
    <property type="match status" value="1"/>
</dbReference>
<comment type="caution">
    <text evidence="13">The sequence shown here is derived from an EMBL/GenBank/DDBJ whole genome shotgun (WGS) entry which is preliminary data.</text>
</comment>
<dbReference type="Gene3D" id="1.10.340.70">
    <property type="match status" value="1"/>
</dbReference>
<dbReference type="OrthoDB" id="1096817at2759"/>
<dbReference type="Pfam" id="PF17921">
    <property type="entry name" value="Integrase_H2C2"/>
    <property type="match status" value="1"/>
</dbReference>
<feature type="region of interest" description="Disordered" evidence="9">
    <location>
        <begin position="87"/>
        <end position="129"/>
    </location>
</feature>
<dbReference type="EMBL" id="JAGYWB010000015">
    <property type="protein sequence ID" value="KAI0497751.1"/>
    <property type="molecule type" value="Genomic_DNA"/>
</dbReference>
<organism evidence="13 14">
    <name type="scientific">Dendrobium nobile</name>
    <name type="common">Orchid</name>
    <dbReference type="NCBI Taxonomy" id="94219"/>
    <lineage>
        <taxon>Eukaryota</taxon>
        <taxon>Viridiplantae</taxon>
        <taxon>Streptophyta</taxon>
        <taxon>Embryophyta</taxon>
        <taxon>Tracheophyta</taxon>
        <taxon>Spermatophyta</taxon>
        <taxon>Magnoliopsida</taxon>
        <taxon>Liliopsida</taxon>
        <taxon>Asparagales</taxon>
        <taxon>Orchidaceae</taxon>
        <taxon>Epidendroideae</taxon>
        <taxon>Malaxideae</taxon>
        <taxon>Dendrobiinae</taxon>
        <taxon>Dendrobium</taxon>
    </lineage>
</organism>
<proteinExistence type="predicted"/>
<dbReference type="CDD" id="cd00303">
    <property type="entry name" value="retropepsin_like"/>
    <property type="match status" value="1"/>
</dbReference>
<keyword evidence="2" id="KW-0808">Transferase</keyword>
<dbReference type="SUPFAM" id="SSF56672">
    <property type="entry name" value="DNA/RNA polymerases"/>
    <property type="match status" value="1"/>
</dbReference>
<dbReference type="SUPFAM" id="SSF53098">
    <property type="entry name" value="Ribonuclease H-like"/>
    <property type="match status" value="1"/>
</dbReference>
<dbReference type="InterPro" id="IPR036397">
    <property type="entry name" value="RNaseH_sf"/>
</dbReference>
<keyword evidence="14" id="KW-1185">Reference proteome</keyword>
<evidence type="ECO:0000256" key="1">
    <source>
        <dbReference type="ARBA" id="ARBA00012493"/>
    </source>
</evidence>
<evidence type="ECO:0000256" key="9">
    <source>
        <dbReference type="SAM" id="MobiDB-lite"/>
    </source>
</evidence>
<dbReference type="Gene3D" id="2.40.70.10">
    <property type="entry name" value="Acid Proteases"/>
    <property type="match status" value="1"/>
</dbReference>
<dbReference type="SMART" id="SM00343">
    <property type="entry name" value="ZnF_C2HC"/>
    <property type="match status" value="1"/>
</dbReference>
<dbReference type="InterPro" id="IPR021109">
    <property type="entry name" value="Peptidase_aspartic_dom_sf"/>
</dbReference>
<dbReference type="InterPro" id="IPR041588">
    <property type="entry name" value="Integrase_H2C2"/>
</dbReference>
<dbReference type="InterPro" id="IPR043502">
    <property type="entry name" value="DNA/RNA_pol_sf"/>
</dbReference>
<dbReference type="CDD" id="cd01647">
    <property type="entry name" value="RT_LTR"/>
    <property type="match status" value="1"/>
</dbReference>
<dbReference type="SUPFAM" id="SSF50630">
    <property type="entry name" value="Acid proteases"/>
    <property type="match status" value="1"/>
</dbReference>
<evidence type="ECO:0000313" key="13">
    <source>
        <dbReference type="EMBL" id="KAI0497751.1"/>
    </source>
</evidence>
<reference evidence="13" key="1">
    <citation type="journal article" date="2022" name="Front. Genet.">
        <title>Chromosome-Scale Assembly of the Dendrobium nobile Genome Provides Insights Into the Molecular Mechanism of the Biosynthesis of the Medicinal Active Ingredient of Dendrobium.</title>
        <authorList>
            <person name="Xu Q."/>
            <person name="Niu S.-C."/>
            <person name="Li K.-L."/>
            <person name="Zheng P.-J."/>
            <person name="Zhang X.-J."/>
            <person name="Jia Y."/>
            <person name="Liu Y."/>
            <person name="Niu Y.-X."/>
            <person name="Yu L.-H."/>
            <person name="Chen D.-F."/>
            <person name="Zhang G.-Q."/>
        </authorList>
    </citation>
    <scope>NUCLEOTIDE SEQUENCE</scope>
    <source>
        <tissue evidence="13">Leaf</tissue>
    </source>
</reference>
<evidence type="ECO:0000256" key="4">
    <source>
        <dbReference type="ARBA" id="ARBA00022722"/>
    </source>
</evidence>
<dbReference type="GO" id="GO:0003964">
    <property type="term" value="F:RNA-directed DNA polymerase activity"/>
    <property type="evidence" value="ECO:0007669"/>
    <property type="project" value="UniProtKB-KW"/>
</dbReference>
<feature type="domain" description="CCHC-type" evidence="10">
    <location>
        <begin position="375"/>
        <end position="390"/>
    </location>
</feature>